<dbReference type="AlphaFoldDB" id="A0AAX2A916"/>
<keyword evidence="4" id="KW-0547">Nucleotide-binding</keyword>
<evidence type="ECO:0000256" key="5">
    <source>
        <dbReference type="ARBA" id="ARBA00022777"/>
    </source>
</evidence>
<evidence type="ECO:0000313" key="9">
    <source>
        <dbReference type="EMBL" id="RXK10404.1"/>
    </source>
</evidence>
<dbReference type="FunFam" id="3.40.1190.20:FF:000003">
    <property type="entry name" value="Phosphomethylpyrimidine kinase ThiD"/>
    <property type="match status" value="1"/>
</dbReference>
<evidence type="ECO:0000256" key="4">
    <source>
        <dbReference type="ARBA" id="ARBA00022741"/>
    </source>
</evidence>
<organism evidence="9 11">
    <name type="scientific">Halarcobacter bivalviorum</name>
    <dbReference type="NCBI Taxonomy" id="663364"/>
    <lineage>
        <taxon>Bacteria</taxon>
        <taxon>Pseudomonadati</taxon>
        <taxon>Campylobacterota</taxon>
        <taxon>Epsilonproteobacteria</taxon>
        <taxon>Campylobacterales</taxon>
        <taxon>Arcobacteraceae</taxon>
        <taxon>Halarcobacter</taxon>
    </lineage>
</organism>
<dbReference type="GO" id="GO:0009228">
    <property type="term" value="P:thiamine biosynthetic process"/>
    <property type="evidence" value="ECO:0007669"/>
    <property type="project" value="InterPro"/>
</dbReference>
<keyword evidence="6" id="KW-0067">ATP-binding</keyword>
<dbReference type="Gene3D" id="3.40.1190.20">
    <property type="match status" value="1"/>
</dbReference>
<dbReference type="InterPro" id="IPR004399">
    <property type="entry name" value="HMP/HMP-P_kinase_dom"/>
</dbReference>
<dbReference type="Pfam" id="PF08543">
    <property type="entry name" value="Phos_pyr_kin"/>
    <property type="match status" value="1"/>
</dbReference>
<dbReference type="GO" id="GO:0008902">
    <property type="term" value="F:hydroxymethylpyrimidine kinase activity"/>
    <property type="evidence" value="ECO:0007669"/>
    <property type="project" value="UniProtKB-EC"/>
</dbReference>
<sequence>MKIVLSIAGSDCSGGAGLQADLKTFEAFNVFGCTVLTVLTAGNTTGVRSIKEIKPSFVKEQLEMIFKDFDISAIKIGMLYSNEIINLIREFIKDLQIPIVLDPVCISKNGSVLLNENALLNLKTLFDYVTIITPNQFEAKALLNYQINCKKSIEEIENLKCSTLIKNYIEKEKSVDILYINKRVKKYKTLYIKSKNTHGTGCSFSSAITANLALGKSLEESIIISNKFIYEAIKNAPNLGKGIGPISHKNGALYLSYNK</sequence>
<evidence type="ECO:0000256" key="3">
    <source>
        <dbReference type="ARBA" id="ARBA00022679"/>
    </source>
</evidence>
<evidence type="ECO:0000313" key="8">
    <source>
        <dbReference type="EMBL" id="AXH12672.1"/>
    </source>
</evidence>
<evidence type="ECO:0000256" key="1">
    <source>
        <dbReference type="ARBA" id="ARBA00004948"/>
    </source>
</evidence>
<reference evidence="9 11" key="1">
    <citation type="submission" date="2017-10" db="EMBL/GenBank/DDBJ databases">
        <title>Genomics of the genus Arcobacter.</title>
        <authorList>
            <person name="Perez-Cataluna A."/>
            <person name="Figueras M.J."/>
        </authorList>
    </citation>
    <scope>NUCLEOTIDE SEQUENCE [LARGE SCALE GENOMIC DNA]</scope>
    <source>
        <strain evidence="9 11">CECT 7835</strain>
    </source>
</reference>
<evidence type="ECO:0000256" key="2">
    <source>
        <dbReference type="ARBA" id="ARBA00012135"/>
    </source>
</evidence>
<proteinExistence type="predicted"/>
<gene>
    <name evidence="9" type="primary">thiD</name>
    <name evidence="8" type="synonym">thiD2</name>
    <name evidence="8" type="ORF">ABIV_1682</name>
    <name evidence="9" type="ORF">CRV05_03785</name>
</gene>
<dbReference type="GO" id="GO:0005524">
    <property type="term" value="F:ATP binding"/>
    <property type="evidence" value="ECO:0007669"/>
    <property type="project" value="UniProtKB-KW"/>
</dbReference>
<dbReference type="KEGG" id="hbv:ABIV_1682"/>
<reference evidence="8 10" key="2">
    <citation type="submission" date="2018-07" db="EMBL/GenBank/DDBJ databases">
        <title>Complete genome of the Arcobacter bivalviorum type strain LMG 26154.</title>
        <authorList>
            <person name="Miller W.G."/>
            <person name="Yee E."/>
            <person name="Bono J.L."/>
        </authorList>
    </citation>
    <scope>NUCLEOTIDE SEQUENCE [LARGE SCALE GENOMIC DNA]</scope>
    <source>
        <strain evidence="8 10">LMG 26154</strain>
    </source>
</reference>
<keyword evidence="3 8" id="KW-0808">Transferase</keyword>
<evidence type="ECO:0000313" key="11">
    <source>
        <dbReference type="Proteomes" id="UP000289193"/>
    </source>
</evidence>
<dbReference type="GO" id="GO:0008972">
    <property type="term" value="F:phosphomethylpyrimidine kinase activity"/>
    <property type="evidence" value="ECO:0007669"/>
    <property type="project" value="InterPro"/>
</dbReference>
<name>A0AAX2A916_9BACT</name>
<dbReference type="InterPro" id="IPR029056">
    <property type="entry name" value="Ribokinase-like"/>
</dbReference>
<dbReference type="CDD" id="cd01169">
    <property type="entry name" value="HMPP_kinase"/>
    <property type="match status" value="1"/>
</dbReference>
<dbReference type="PANTHER" id="PTHR20858">
    <property type="entry name" value="PHOSPHOMETHYLPYRIMIDINE KINASE"/>
    <property type="match status" value="1"/>
</dbReference>
<dbReference type="SUPFAM" id="SSF53613">
    <property type="entry name" value="Ribokinase-like"/>
    <property type="match status" value="1"/>
</dbReference>
<evidence type="ECO:0000259" key="7">
    <source>
        <dbReference type="Pfam" id="PF08543"/>
    </source>
</evidence>
<dbReference type="RefSeq" id="WP_114839498.1">
    <property type="nucleotide sequence ID" value="NZ_CP031217.1"/>
</dbReference>
<evidence type="ECO:0000256" key="6">
    <source>
        <dbReference type="ARBA" id="ARBA00022840"/>
    </source>
</evidence>
<keyword evidence="11" id="KW-1185">Reference proteome</keyword>
<accession>A0AAX2A916</accession>
<feature type="domain" description="Pyridoxamine kinase/Phosphomethylpyrimidine kinase" evidence="7">
    <location>
        <begin position="11"/>
        <end position="246"/>
    </location>
</feature>
<evidence type="ECO:0000313" key="10">
    <source>
        <dbReference type="Proteomes" id="UP000253850"/>
    </source>
</evidence>
<dbReference type="PANTHER" id="PTHR20858:SF17">
    <property type="entry name" value="HYDROXYMETHYLPYRIMIDINE_PHOSPHOMETHYLPYRIMIDINE KINASE THI20-RELATED"/>
    <property type="match status" value="1"/>
</dbReference>
<dbReference type="Proteomes" id="UP000253850">
    <property type="component" value="Chromosome"/>
</dbReference>
<comment type="pathway">
    <text evidence="1">Cofactor biosynthesis; thiamine diphosphate biosynthesis.</text>
</comment>
<dbReference type="EMBL" id="CP031217">
    <property type="protein sequence ID" value="AXH12672.1"/>
    <property type="molecule type" value="Genomic_DNA"/>
</dbReference>
<protein>
    <recommendedName>
        <fullName evidence="2">hydroxymethylpyrimidine kinase</fullName>
        <ecNumber evidence="2">2.7.1.49</ecNumber>
    </recommendedName>
</protein>
<keyword evidence="5 9" id="KW-0418">Kinase</keyword>
<dbReference type="GO" id="GO:0005829">
    <property type="term" value="C:cytosol"/>
    <property type="evidence" value="ECO:0007669"/>
    <property type="project" value="TreeGrafter"/>
</dbReference>
<dbReference type="Proteomes" id="UP000289193">
    <property type="component" value="Unassembled WGS sequence"/>
</dbReference>
<dbReference type="InterPro" id="IPR013749">
    <property type="entry name" value="PM/HMP-P_kinase-1"/>
</dbReference>
<dbReference type="EC" id="2.7.1.49" evidence="2"/>
<dbReference type="EMBL" id="PDKM01000002">
    <property type="protein sequence ID" value="RXK10404.1"/>
    <property type="molecule type" value="Genomic_DNA"/>
</dbReference>
<dbReference type="NCBIfam" id="TIGR00097">
    <property type="entry name" value="HMP-P_kinase"/>
    <property type="match status" value="1"/>
</dbReference>